<feature type="compositionally biased region" description="Basic and acidic residues" evidence="7">
    <location>
        <begin position="79"/>
        <end position="153"/>
    </location>
</feature>
<reference evidence="12" key="1">
    <citation type="submission" date="2012-12" db="EMBL/GenBank/DDBJ databases">
        <authorList>
            <person name="Hellsten U."/>
            <person name="Grimwood J."/>
            <person name="Chapman J.A."/>
            <person name="Shapiro H."/>
            <person name="Aerts A."/>
            <person name="Otillar R.P."/>
            <person name="Terry A.Y."/>
            <person name="Boore J.L."/>
            <person name="Simakov O."/>
            <person name="Marletaz F."/>
            <person name="Cho S.-J."/>
            <person name="Edsinger-Gonzales E."/>
            <person name="Havlak P."/>
            <person name="Kuo D.-H."/>
            <person name="Larsson T."/>
            <person name="Lv J."/>
            <person name="Arendt D."/>
            <person name="Savage R."/>
            <person name="Osoegawa K."/>
            <person name="de Jong P."/>
            <person name="Lindberg D.R."/>
            <person name="Seaver E.C."/>
            <person name="Weisblat D.A."/>
            <person name="Putnam N.H."/>
            <person name="Grigoriev I.V."/>
            <person name="Rokhsar D.S."/>
        </authorList>
    </citation>
    <scope>NUCLEOTIDE SEQUENCE</scope>
    <source>
        <strain evidence="12">I ESC-2004</strain>
    </source>
</reference>
<keyword evidence="12" id="KW-1185">Reference proteome</keyword>
<evidence type="ECO:0000256" key="5">
    <source>
        <dbReference type="ARBA" id="ARBA00023180"/>
    </source>
</evidence>
<feature type="transmembrane region" description="Helical" evidence="8">
    <location>
        <begin position="527"/>
        <end position="548"/>
    </location>
</feature>
<organism evidence="10">
    <name type="scientific">Capitella teleta</name>
    <name type="common">Polychaete worm</name>
    <dbReference type="NCBI Taxonomy" id="283909"/>
    <lineage>
        <taxon>Eukaryota</taxon>
        <taxon>Metazoa</taxon>
        <taxon>Spiralia</taxon>
        <taxon>Lophotrochozoa</taxon>
        <taxon>Annelida</taxon>
        <taxon>Polychaeta</taxon>
        <taxon>Sedentaria</taxon>
        <taxon>Scolecida</taxon>
        <taxon>Capitellidae</taxon>
        <taxon>Capitella</taxon>
    </lineage>
</organism>
<evidence type="ECO:0000256" key="1">
    <source>
        <dbReference type="ARBA" id="ARBA00004141"/>
    </source>
</evidence>
<protein>
    <recommendedName>
        <fullName evidence="9">SSD domain-containing protein</fullName>
    </recommendedName>
</protein>
<dbReference type="AlphaFoldDB" id="R7VF73"/>
<dbReference type="PANTHER" id="PTHR45951">
    <property type="entry name" value="PROTEIN DISPATCHED-RELATED"/>
    <property type="match status" value="1"/>
</dbReference>
<dbReference type="HOGENOM" id="CLU_282732_0_0_1"/>
<feature type="transmembrane region" description="Helical" evidence="8">
    <location>
        <begin position="1011"/>
        <end position="1030"/>
    </location>
</feature>
<keyword evidence="3 8" id="KW-1133">Transmembrane helix</keyword>
<gene>
    <name evidence="10" type="ORF">CAPTEDRAFT_226825</name>
</gene>
<feature type="domain" description="SSD" evidence="9">
    <location>
        <begin position="980"/>
        <end position="1105"/>
    </location>
</feature>
<feature type="transmembrane region" description="Helical" evidence="8">
    <location>
        <begin position="1051"/>
        <end position="1076"/>
    </location>
</feature>
<dbReference type="STRING" id="283909.R7VF73"/>
<comment type="similarity">
    <text evidence="6">Belongs to the dispatched family.</text>
</comment>
<dbReference type="GO" id="GO:0016020">
    <property type="term" value="C:membrane"/>
    <property type="evidence" value="ECO:0007669"/>
    <property type="project" value="UniProtKB-SubCell"/>
</dbReference>
<dbReference type="PANTHER" id="PTHR45951:SF7">
    <property type="entry name" value="SSD DOMAIN-CONTAINING PROTEIN"/>
    <property type="match status" value="1"/>
</dbReference>
<dbReference type="PROSITE" id="PS50156">
    <property type="entry name" value="SSD"/>
    <property type="match status" value="2"/>
</dbReference>
<feature type="transmembrane region" description="Helical" evidence="8">
    <location>
        <begin position="952"/>
        <end position="972"/>
    </location>
</feature>
<evidence type="ECO:0000256" key="2">
    <source>
        <dbReference type="ARBA" id="ARBA00022692"/>
    </source>
</evidence>
<name>R7VF73_CAPTE</name>
<keyword evidence="5" id="KW-0325">Glycoprotein</keyword>
<feature type="transmembrane region" description="Helical" evidence="8">
    <location>
        <begin position="483"/>
        <end position="506"/>
    </location>
</feature>
<accession>R7VF73</accession>
<feature type="transmembrane region" description="Helical" evidence="8">
    <location>
        <begin position="979"/>
        <end position="999"/>
    </location>
</feature>
<evidence type="ECO:0000256" key="6">
    <source>
        <dbReference type="ARBA" id="ARBA00038046"/>
    </source>
</evidence>
<feature type="region of interest" description="Disordered" evidence="7">
    <location>
        <begin position="1"/>
        <end position="153"/>
    </location>
</feature>
<feature type="transmembrane region" description="Helical" evidence="8">
    <location>
        <begin position="1082"/>
        <end position="1106"/>
    </location>
</feature>
<evidence type="ECO:0000313" key="11">
    <source>
        <dbReference type="EnsemblMetazoa" id="CapteP226825"/>
    </source>
</evidence>
<feature type="transmembrane region" description="Helical" evidence="8">
    <location>
        <begin position="455"/>
        <end position="477"/>
    </location>
</feature>
<dbReference type="GO" id="GO:0022857">
    <property type="term" value="F:transmembrane transporter activity"/>
    <property type="evidence" value="ECO:0007669"/>
    <property type="project" value="TreeGrafter"/>
</dbReference>
<feature type="compositionally biased region" description="Low complexity" evidence="7">
    <location>
        <begin position="42"/>
        <end position="63"/>
    </location>
</feature>
<dbReference type="Pfam" id="PF03176">
    <property type="entry name" value="MMPL"/>
    <property type="match status" value="1"/>
</dbReference>
<feature type="transmembrane region" description="Helical" evidence="8">
    <location>
        <begin position="428"/>
        <end position="448"/>
    </location>
</feature>
<dbReference type="SUPFAM" id="SSF82866">
    <property type="entry name" value="Multidrug efflux transporter AcrB transmembrane domain"/>
    <property type="match status" value="2"/>
</dbReference>
<feature type="transmembrane region" description="Helical" evidence="8">
    <location>
        <begin position="174"/>
        <end position="196"/>
    </location>
</feature>
<dbReference type="InterPro" id="IPR053958">
    <property type="entry name" value="HMGCR/SNAP/NPC1-like_SSD"/>
</dbReference>
<evidence type="ECO:0000256" key="3">
    <source>
        <dbReference type="ARBA" id="ARBA00022989"/>
    </source>
</evidence>
<dbReference type="Gene3D" id="1.20.1640.10">
    <property type="entry name" value="Multidrug efflux transporter AcrB transmembrane domain"/>
    <property type="match status" value="2"/>
</dbReference>
<evidence type="ECO:0000256" key="4">
    <source>
        <dbReference type="ARBA" id="ARBA00023136"/>
    </source>
</evidence>
<dbReference type="OMA" id="TIACITV"/>
<dbReference type="EMBL" id="AMQN01004105">
    <property type="status" value="NOT_ANNOTATED_CDS"/>
    <property type="molecule type" value="Genomic_DNA"/>
</dbReference>
<dbReference type="InterPro" id="IPR000731">
    <property type="entry name" value="SSD"/>
</dbReference>
<feature type="transmembrane region" description="Helical" evidence="8">
    <location>
        <begin position="635"/>
        <end position="655"/>
    </location>
</feature>
<evidence type="ECO:0000256" key="7">
    <source>
        <dbReference type="SAM" id="MobiDB-lite"/>
    </source>
</evidence>
<reference evidence="10 12" key="2">
    <citation type="journal article" date="2013" name="Nature">
        <title>Insights into bilaterian evolution from three spiralian genomes.</title>
        <authorList>
            <person name="Simakov O."/>
            <person name="Marletaz F."/>
            <person name="Cho S.J."/>
            <person name="Edsinger-Gonzales E."/>
            <person name="Havlak P."/>
            <person name="Hellsten U."/>
            <person name="Kuo D.H."/>
            <person name="Larsson T."/>
            <person name="Lv J."/>
            <person name="Arendt D."/>
            <person name="Savage R."/>
            <person name="Osoegawa K."/>
            <person name="de Jong P."/>
            <person name="Grimwood J."/>
            <person name="Chapman J.A."/>
            <person name="Shapiro H."/>
            <person name="Aerts A."/>
            <person name="Otillar R.P."/>
            <person name="Terry A.Y."/>
            <person name="Boore J.L."/>
            <person name="Grigoriev I.V."/>
            <person name="Lindberg D.R."/>
            <person name="Seaver E.C."/>
            <person name="Weisblat D.A."/>
            <person name="Putnam N.H."/>
            <person name="Rokhsar D.S."/>
        </authorList>
    </citation>
    <scope>NUCLEOTIDE SEQUENCE</scope>
    <source>
        <strain evidence="10 12">I ESC-2004</strain>
    </source>
</reference>
<evidence type="ECO:0000313" key="10">
    <source>
        <dbReference type="EMBL" id="ELU17207.1"/>
    </source>
</evidence>
<keyword evidence="4 8" id="KW-0472">Membrane</keyword>
<evidence type="ECO:0000256" key="8">
    <source>
        <dbReference type="SAM" id="Phobius"/>
    </source>
</evidence>
<feature type="domain" description="SSD" evidence="9">
    <location>
        <begin position="426"/>
        <end position="585"/>
    </location>
</feature>
<feature type="transmembrane region" description="Helical" evidence="8">
    <location>
        <begin position="554"/>
        <end position="579"/>
    </location>
</feature>
<sequence length="1207" mass="135848">MAHGLQFRGRPSPNHMDGYPRYDAGDRGQSNPAFDGFDDDLLLTQDNNKTTTTTTTTTTTDKNQTSKEDKNKSKSFNNKTKETKSTTESNHSDKNHCKDSNTKTTKTERQVVSTVDKDVEKNEREKDAREEKYDEDKYENEKYSDEKNPQSKGDKEAELIGYCVLVTKHPKSAFCIALAVHLLLALLMLILLLAGFDILPANFSDIPLSLVDDEQFLRAEAWRHRESNVLIHPYLASGGDIDQQSVKMSQIQVAYEAGSNIFTTERLKAIQKAEDDLMGLSGMTDYCLMQGSTCAKPVSILRFFDGSYSNIDRRLDDPDFQDIAGTLMAASENSVTNSILDFHLGRDFVLKTGEVSSTITRSLIYLAGPLAGYDNFEINGNLQIDLLKKFEMGNLRDKLYDLRSSGVGNMDFTFISSTLYIEDVVDQVVLDLSLAFGSFLFIFLFMWFQTRSLFVTAFALLSILTSFCGANLLYRLIFGYKYFGIFHVLSIFIILGIGADDIFVFFDTWSYSSLENYKSLEMRFSASYRRAALAMLVTSITTMLAFFVSAFCDLLAVASFGLFSGLLVFVNYISSITYFPTVVMLYHVKWENKPLCPCMDKGRVDSEKGGGAKESSNPVVRFFAGPYFKFITHKIIRWVIIAAYAILLIVFIYFATTLVPDEEGVKLWKDSTNYGKAKSQQANSFKPSMEDEVIQVYMIWGLKKQDRSACSKYKMDILCSGKTVWNNGFDMNPSHAQYALLNFCDELRNLDDEMVDKLKVRRDSATGELQVKCYLENMEAFYETELQKSKYHTSEAFKLPTSKEKIVPLMEGHPAFYDMSKITDRFHRYFEVALSYWLSNGYSGSLTYDYEAFGNMVGESNDILDSRPLGKDTGYGMPTTQNISKVLTTEFSDYYYGNRLRYMAVAVNTTLPFGNLSQMPPSLSEGFQCTPEDPTDSTLTNSWHWFKVQDALAWNAMTGILTGICLACPILILATMNAILGLLATFIICAITVTVVGFIPMGGWKLGVLESLNLALVVGLAVDYVVHLAEGYSRSQARDRKGRVKEMLERIGVSVVSGAATTLGASFFMLFAKILFFMQFGIFMFCTIGFSLLYALGLFATLLAIIGPEGDTGSIRPLLAMVKRWLTGRKKSDVDCRSLASILLSLEKTVAVYLRDKSREGGDYARIDKFEWMWSQITDETKSSSVIWLHIHENIINPCIIIDFQVI</sequence>
<evidence type="ECO:0000313" key="12">
    <source>
        <dbReference type="Proteomes" id="UP000014760"/>
    </source>
</evidence>
<reference evidence="11" key="3">
    <citation type="submission" date="2015-06" db="UniProtKB">
        <authorList>
            <consortium name="EnsemblMetazoa"/>
        </authorList>
    </citation>
    <scope>IDENTIFICATION</scope>
</reference>
<dbReference type="EnsemblMetazoa" id="CapteT226825">
    <property type="protein sequence ID" value="CapteP226825"/>
    <property type="gene ID" value="CapteG226825"/>
</dbReference>
<dbReference type="OrthoDB" id="429851at2759"/>
<dbReference type="Proteomes" id="UP000014760">
    <property type="component" value="Unassembled WGS sequence"/>
</dbReference>
<dbReference type="InterPro" id="IPR004869">
    <property type="entry name" value="MMPL_dom"/>
</dbReference>
<dbReference type="Pfam" id="PF12349">
    <property type="entry name" value="Sterol-sensing"/>
    <property type="match status" value="1"/>
</dbReference>
<evidence type="ECO:0000259" key="9">
    <source>
        <dbReference type="PROSITE" id="PS50156"/>
    </source>
</evidence>
<keyword evidence="2 8" id="KW-0812">Transmembrane</keyword>
<dbReference type="EMBL" id="KB292627">
    <property type="protein sequence ID" value="ELU17207.1"/>
    <property type="molecule type" value="Genomic_DNA"/>
</dbReference>
<comment type="subcellular location">
    <subcellularLocation>
        <location evidence="1">Membrane</location>
        <topology evidence="1">Multi-pass membrane protein</topology>
    </subcellularLocation>
</comment>
<dbReference type="InterPro" id="IPR052081">
    <property type="entry name" value="Dispatched_Hh_regulator"/>
</dbReference>
<proteinExistence type="inferred from homology"/>